<dbReference type="Pfam" id="PF00149">
    <property type="entry name" value="Metallophos"/>
    <property type="match status" value="1"/>
</dbReference>
<name>A0A4D7BD25_9HYPH</name>
<reference evidence="6 7" key="1">
    <citation type="submission" date="2019-04" db="EMBL/GenBank/DDBJ databases">
        <title>Phreatobacter aquaticus sp. nov.</title>
        <authorList>
            <person name="Choi A."/>
        </authorList>
    </citation>
    <scope>NUCLEOTIDE SEQUENCE [LARGE SCALE GENOMIC DNA]</scope>
    <source>
        <strain evidence="6 7">KCTC 52518</strain>
    </source>
</reference>
<evidence type="ECO:0000313" key="6">
    <source>
        <dbReference type="EMBL" id="QCI67898.1"/>
    </source>
</evidence>
<evidence type="ECO:0000256" key="1">
    <source>
        <dbReference type="ARBA" id="ARBA00022723"/>
    </source>
</evidence>
<protein>
    <submittedName>
        <fullName evidence="6">Metallophosphoesterase</fullName>
    </submittedName>
</protein>
<keyword evidence="7" id="KW-1185">Reference proteome</keyword>
<dbReference type="InterPro" id="IPR004843">
    <property type="entry name" value="Calcineurin-like_PHP"/>
</dbReference>
<dbReference type="GO" id="GO:0046872">
    <property type="term" value="F:metal ion binding"/>
    <property type="evidence" value="ECO:0007669"/>
    <property type="project" value="UniProtKB-KW"/>
</dbReference>
<dbReference type="OrthoDB" id="651281at2"/>
<comment type="similarity">
    <text evidence="4">Belongs to the cyclic nucleotide phosphodiesterase class-III family.</text>
</comment>
<dbReference type="RefSeq" id="WP_136963321.1">
    <property type="nucleotide sequence ID" value="NZ_CP039690.1"/>
</dbReference>
<sequence length="282" mass="30223">MTVFAHISDLHLGPVPFPAAWPWRLKPVLGWINWARQPGSHDGALVGRAAAAVHAAEPDHVVVTGDLIELGLDREWQAAHAALTRFGAPAQVSWGPGNHDLYTTEASVRSRGAMADWLPPVAATGDLRDHFPRLDLVGDAALVTLCSGKPTWLFSAEGELGAAQLGRLAAVLTGLDRQRFLPVIALHHPPHAPGLSRLKRLRDAPALLDLLARHRCPVVLHGHLHKASRAEWSRDGHTVAMIGAASASATGRHGDDPASFNLVTISRGAEGFDWQVEARLVA</sequence>
<keyword evidence="3" id="KW-0408">Iron</keyword>
<dbReference type="PANTHER" id="PTHR42988">
    <property type="entry name" value="PHOSPHOHYDROLASE"/>
    <property type="match status" value="1"/>
</dbReference>
<dbReference type="Gene3D" id="3.60.21.10">
    <property type="match status" value="1"/>
</dbReference>
<dbReference type="GO" id="GO:0016787">
    <property type="term" value="F:hydrolase activity"/>
    <property type="evidence" value="ECO:0007669"/>
    <property type="project" value="UniProtKB-KW"/>
</dbReference>
<dbReference type="AlphaFoldDB" id="A0A4D7BD25"/>
<dbReference type="KEGG" id="pstg:E8M01_28910"/>
<accession>A0A4D7BD25</accession>
<proteinExistence type="inferred from homology"/>
<gene>
    <name evidence="6" type="ORF">E8M01_28910</name>
</gene>
<dbReference type="PANTHER" id="PTHR42988:SF2">
    <property type="entry name" value="CYCLIC NUCLEOTIDE PHOSPHODIESTERASE CBUA0032-RELATED"/>
    <property type="match status" value="1"/>
</dbReference>
<evidence type="ECO:0000256" key="4">
    <source>
        <dbReference type="ARBA" id="ARBA00025742"/>
    </source>
</evidence>
<dbReference type="Proteomes" id="UP000298781">
    <property type="component" value="Chromosome"/>
</dbReference>
<dbReference type="InterPro" id="IPR029052">
    <property type="entry name" value="Metallo-depent_PP-like"/>
</dbReference>
<keyword evidence="2" id="KW-0378">Hydrolase</keyword>
<keyword evidence="1" id="KW-0479">Metal-binding</keyword>
<feature type="domain" description="Calcineurin-like phosphoesterase" evidence="5">
    <location>
        <begin position="4"/>
        <end position="226"/>
    </location>
</feature>
<evidence type="ECO:0000256" key="2">
    <source>
        <dbReference type="ARBA" id="ARBA00022801"/>
    </source>
</evidence>
<evidence type="ECO:0000259" key="5">
    <source>
        <dbReference type="Pfam" id="PF00149"/>
    </source>
</evidence>
<dbReference type="EMBL" id="CP039690">
    <property type="protein sequence ID" value="QCI67898.1"/>
    <property type="molecule type" value="Genomic_DNA"/>
</dbReference>
<evidence type="ECO:0000313" key="7">
    <source>
        <dbReference type="Proteomes" id="UP000298781"/>
    </source>
</evidence>
<dbReference type="SUPFAM" id="SSF56300">
    <property type="entry name" value="Metallo-dependent phosphatases"/>
    <property type="match status" value="1"/>
</dbReference>
<dbReference type="InterPro" id="IPR050884">
    <property type="entry name" value="CNP_phosphodiesterase-III"/>
</dbReference>
<organism evidence="6 7">
    <name type="scientific">Phreatobacter stygius</name>
    <dbReference type="NCBI Taxonomy" id="1940610"/>
    <lineage>
        <taxon>Bacteria</taxon>
        <taxon>Pseudomonadati</taxon>
        <taxon>Pseudomonadota</taxon>
        <taxon>Alphaproteobacteria</taxon>
        <taxon>Hyphomicrobiales</taxon>
        <taxon>Phreatobacteraceae</taxon>
        <taxon>Phreatobacter</taxon>
    </lineage>
</organism>
<evidence type="ECO:0000256" key="3">
    <source>
        <dbReference type="ARBA" id="ARBA00023004"/>
    </source>
</evidence>